<accession>A0A1H9NZG7</accession>
<organism evidence="2 3">
    <name type="scientific">Salipaludibacillus aurantiacus</name>
    <dbReference type="NCBI Taxonomy" id="1601833"/>
    <lineage>
        <taxon>Bacteria</taxon>
        <taxon>Bacillati</taxon>
        <taxon>Bacillota</taxon>
        <taxon>Bacilli</taxon>
        <taxon>Bacillales</taxon>
        <taxon>Bacillaceae</taxon>
    </lineage>
</organism>
<name>A0A1H9NZG7_9BACI</name>
<dbReference type="AlphaFoldDB" id="A0A1H9NZG7"/>
<evidence type="ECO:0000313" key="2">
    <source>
        <dbReference type="EMBL" id="SER41217.1"/>
    </source>
</evidence>
<dbReference type="STRING" id="1601833.SAMN05518684_10173"/>
<dbReference type="EMBL" id="FOGT01000001">
    <property type="protein sequence ID" value="SER41217.1"/>
    <property type="molecule type" value="Genomic_DNA"/>
</dbReference>
<keyword evidence="3" id="KW-1185">Reference proteome</keyword>
<dbReference type="Proteomes" id="UP000198571">
    <property type="component" value="Unassembled WGS sequence"/>
</dbReference>
<protein>
    <recommendedName>
        <fullName evidence="1">DUF1722 domain-containing protein</fullName>
    </recommendedName>
</protein>
<evidence type="ECO:0000313" key="3">
    <source>
        <dbReference type="Proteomes" id="UP000198571"/>
    </source>
</evidence>
<sequence>MMKGYKSYKNIQASLKTASSPENYKKIYEQIQSIKSDPFLHKDVINTLEHLWGYFKVKAHPGDKEQFFILLNRCRQQPVISYLYYPEDVRYTLAFISYLLETHPDPYLLQSTLFLPQNEWNTLPDSPPSKI</sequence>
<dbReference type="InterPro" id="IPR013560">
    <property type="entry name" value="DUF1722"/>
</dbReference>
<reference evidence="3" key="1">
    <citation type="submission" date="2016-10" db="EMBL/GenBank/DDBJ databases">
        <authorList>
            <person name="Varghese N."/>
            <person name="Submissions S."/>
        </authorList>
    </citation>
    <scope>NUCLEOTIDE SEQUENCE [LARGE SCALE GENOMIC DNA]</scope>
    <source>
        <strain evidence="3">S9</strain>
    </source>
</reference>
<feature type="domain" description="DUF1722" evidence="1">
    <location>
        <begin position="4"/>
        <end position="116"/>
    </location>
</feature>
<evidence type="ECO:0000259" key="1">
    <source>
        <dbReference type="Pfam" id="PF08349"/>
    </source>
</evidence>
<gene>
    <name evidence="2" type="ORF">SAMN05518684_10173</name>
</gene>
<proteinExistence type="predicted"/>
<dbReference type="RefSeq" id="WP_093047029.1">
    <property type="nucleotide sequence ID" value="NZ_FOGT01000001.1"/>
</dbReference>
<dbReference type="Pfam" id="PF08349">
    <property type="entry name" value="DUF1722"/>
    <property type="match status" value="1"/>
</dbReference>
<dbReference type="OrthoDB" id="9782576at2"/>